<dbReference type="EMBL" id="LGUA01003552">
    <property type="protein sequence ID" value="OAX77050.1"/>
    <property type="molecule type" value="Genomic_DNA"/>
</dbReference>
<evidence type="ECO:0000256" key="7">
    <source>
        <dbReference type="ARBA" id="ARBA00036823"/>
    </source>
</evidence>
<accession>A0A1B7NK57</accession>
<evidence type="ECO:0000256" key="11">
    <source>
        <dbReference type="ARBA" id="ARBA00041912"/>
    </source>
</evidence>
<evidence type="ECO:0000256" key="9">
    <source>
        <dbReference type="ARBA" id="ARBA00039086"/>
    </source>
</evidence>
<dbReference type="PANTHER" id="PTHR11954">
    <property type="entry name" value="D-DOPACHROME DECARBOXYLASE"/>
    <property type="match status" value="1"/>
</dbReference>
<evidence type="ECO:0000256" key="2">
    <source>
        <dbReference type="ARBA" id="ARBA00005851"/>
    </source>
</evidence>
<gene>
    <name evidence="14" type="ORF">ACJ72_08655</name>
</gene>
<evidence type="ECO:0000256" key="6">
    <source>
        <dbReference type="ARBA" id="ARBA00036735"/>
    </source>
</evidence>
<dbReference type="Pfam" id="PF01187">
    <property type="entry name" value="MIF"/>
    <property type="match status" value="1"/>
</dbReference>
<comment type="subcellular location">
    <subcellularLocation>
        <location evidence="1">Secreted</location>
    </subcellularLocation>
</comment>
<proteinExistence type="inferred from homology"/>
<dbReference type="Gene3D" id="3.30.429.10">
    <property type="entry name" value="Macrophage Migration Inhibitory Factor"/>
    <property type="match status" value="1"/>
</dbReference>
<dbReference type="InterPro" id="IPR014347">
    <property type="entry name" value="Tautomerase/MIF_sf"/>
</dbReference>
<dbReference type="GO" id="GO:0050178">
    <property type="term" value="F:phenylpyruvate tautomerase activity"/>
    <property type="evidence" value="ECO:0007669"/>
    <property type="project" value="UniProtKB-EC"/>
</dbReference>
<comment type="catalytic activity">
    <reaction evidence="6">
        <text>3-phenylpyruvate = enol-phenylpyruvate</text>
        <dbReference type="Rhea" id="RHEA:17097"/>
        <dbReference type="ChEBI" id="CHEBI:16815"/>
        <dbReference type="ChEBI" id="CHEBI:18005"/>
        <dbReference type="EC" id="5.3.2.1"/>
    </reaction>
</comment>
<evidence type="ECO:0000313" key="14">
    <source>
        <dbReference type="EMBL" id="OAX77050.1"/>
    </source>
</evidence>
<evidence type="ECO:0000256" key="12">
    <source>
        <dbReference type="ARBA" id="ARBA00042730"/>
    </source>
</evidence>
<feature type="region of interest" description="Disordered" evidence="13">
    <location>
        <begin position="308"/>
        <end position="331"/>
    </location>
</feature>
<comment type="catalytic activity">
    <reaction evidence="7">
        <text>L-dopachrome = 5,6-dihydroxyindole-2-carboxylate</text>
        <dbReference type="Rhea" id="RHEA:13041"/>
        <dbReference type="ChEBI" id="CHEBI:16875"/>
        <dbReference type="ChEBI" id="CHEBI:57509"/>
        <dbReference type="EC" id="5.3.3.12"/>
    </reaction>
</comment>
<dbReference type="STRING" id="1658172.A0A1B7NK57"/>
<evidence type="ECO:0000313" key="15">
    <source>
        <dbReference type="Proteomes" id="UP000091918"/>
    </source>
</evidence>
<feature type="compositionally biased region" description="Polar residues" evidence="13">
    <location>
        <begin position="25"/>
        <end position="35"/>
    </location>
</feature>
<organism evidence="14 15">
    <name type="scientific">Emergomyces africanus</name>
    <dbReference type="NCBI Taxonomy" id="1955775"/>
    <lineage>
        <taxon>Eukaryota</taxon>
        <taxon>Fungi</taxon>
        <taxon>Dikarya</taxon>
        <taxon>Ascomycota</taxon>
        <taxon>Pezizomycotina</taxon>
        <taxon>Eurotiomycetes</taxon>
        <taxon>Eurotiomycetidae</taxon>
        <taxon>Onygenales</taxon>
        <taxon>Ajellomycetaceae</taxon>
        <taxon>Emergomyces</taxon>
    </lineage>
</organism>
<evidence type="ECO:0000256" key="4">
    <source>
        <dbReference type="ARBA" id="ARBA00022525"/>
    </source>
</evidence>
<evidence type="ECO:0000256" key="1">
    <source>
        <dbReference type="ARBA" id="ARBA00004613"/>
    </source>
</evidence>
<keyword evidence="4" id="KW-0964">Secreted</keyword>
<dbReference type="OrthoDB" id="255819at2759"/>
<dbReference type="InterPro" id="IPR001398">
    <property type="entry name" value="Macrophage_inhib_fac"/>
</dbReference>
<evidence type="ECO:0000256" key="3">
    <source>
        <dbReference type="ARBA" id="ARBA00022514"/>
    </source>
</evidence>
<dbReference type="EC" id="5.3.2.1" evidence="9"/>
<feature type="compositionally biased region" description="Basic and acidic residues" evidence="13">
    <location>
        <begin position="70"/>
        <end position="81"/>
    </location>
</feature>
<dbReference type="AlphaFoldDB" id="A0A1B7NK57"/>
<comment type="caution">
    <text evidence="14">The sequence shown here is derived from an EMBL/GenBank/DDBJ whole genome shotgun (WGS) entry which is preliminary data.</text>
</comment>
<evidence type="ECO:0000256" key="5">
    <source>
        <dbReference type="ARBA" id="ARBA00023235"/>
    </source>
</evidence>
<keyword evidence="3" id="KW-0202">Cytokine</keyword>
<dbReference type="PANTHER" id="PTHR11954:SF6">
    <property type="entry name" value="MACROPHAGE MIGRATION INHIBITORY FACTOR"/>
    <property type="match status" value="1"/>
</dbReference>
<evidence type="ECO:0000256" key="10">
    <source>
        <dbReference type="ARBA" id="ARBA00041631"/>
    </source>
</evidence>
<comment type="similarity">
    <text evidence="2">Belongs to the MIF family.</text>
</comment>
<evidence type="ECO:0000256" key="8">
    <source>
        <dbReference type="ARBA" id="ARBA00038932"/>
    </source>
</evidence>
<keyword evidence="15" id="KW-1185">Reference proteome</keyword>
<keyword evidence="5" id="KW-0413">Isomerase</keyword>
<evidence type="ECO:0000256" key="13">
    <source>
        <dbReference type="SAM" id="MobiDB-lite"/>
    </source>
</evidence>
<sequence length="347" mass="38177">MASPTRSHSGCISDPTPMEKVPTLASLNSSVQSNPVKPDKHPTTKPSRRLQKGHRLSTVGLAAAGTAKGFDRSDSITKELTRGTPTDGYPNRPLSKSSSQLDIARKRSQYFNEVFTSREPYHTPRHRVNQDSVVVVEIKTNVLLENDFQNLSELSFNLALIFQRPETSILLYVEHNCCLMLASSYEPAYLATVSALPCSIAPITNLRHTVLIQAAIFDIFDIPGNRGVIKFESMAEENFATNGSTIKDEIDQLERTSNDEHSSIFKSLSHTVSRKIKSNTSNGNNSIVGPGACVHGLQFLASNGEGNETGLALTDEENQPVSSPKQGMRGRDRVIKKCQSIRQLLFH</sequence>
<feature type="region of interest" description="Disordered" evidence="13">
    <location>
        <begin position="1"/>
        <end position="55"/>
    </location>
</feature>
<feature type="region of interest" description="Disordered" evidence="13">
    <location>
        <begin position="70"/>
        <end position="99"/>
    </location>
</feature>
<feature type="compositionally biased region" description="Basic residues" evidence="13">
    <location>
        <begin position="46"/>
        <end position="55"/>
    </location>
</feature>
<dbReference type="GO" id="GO:0004167">
    <property type="term" value="F:dopachrome isomerase activity"/>
    <property type="evidence" value="ECO:0007669"/>
    <property type="project" value="UniProtKB-EC"/>
</dbReference>
<feature type="compositionally biased region" description="Polar residues" evidence="13">
    <location>
        <begin position="1"/>
        <end position="10"/>
    </location>
</feature>
<dbReference type="GO" id="GO:0005576">
    <property type="term" value="C:extracellular region"/>
    <property type="evidence" value="ECO:0007669"/>
    <property type="project" value="UniProtKB-SubCell"/>
</dbReference>
<dbReference type="SUPFAM" id="SSF55331">
    <property type="entry name" value="Tautomerase/MIF"/>
    <property type="match status" value="1"/>
</dbReference>
<dbReference type="Proteomes" id="UP000091918">
    <property type="component" value="Unassembled WGS sequence"/>
</dbReference>
<dbReference type="EC" id="5.3.3.12" evidence="8"/>
<reference evidence="14 15" key="1">
    <citation type="submission" date="2015-07" db="EMBL/GenBank/DDBJ databases">
        <title>Emmonsia species relationships and genome sequence.</title>
        <authorList>
            <person name="Cuomo C.A."/>
            <person name="Schwartz I.S."/>
            <person name="Kenyon C."/>
            <person name="de Hoog G.S."/>
            <person name="Govender N.P."/>
            <person name="Botha A."/>
            <person name="Moreno L."/>
            <person name="de Vries M."/>
            <person name="Munoz J.F."/>
            <person name="Stielow J.B."/>
        </authorList>
    </citation>
    <scope>NUCLEOTIDE SEQUENCE [LARGE SCALE GENOMIC DNA]</scope>
    <source>
        <strain evidence="14 15">CBS 136260</strain>
    </source>
</reference>
<protein>
    <recommendedName>
        <fullName evidence="12">L-dopachrome isomerase</fullName>
        <ecNumber evidence="9">5.3.2.1</ecNumber>
        <ecNumber evidence="8">5.3.3.12</ecNumber>
    </recommendedName>
    <alternativeName>
        <fullName evidence="10">L-dopachrome tautomerase</fullName>
    </alternativeName>
    <alternativeName>
        <fullName evidence="11">Phenylpyruvate tautomerase</fullName>
    </alternativeName>
</protein>
<name>A0A1B7NK57_9EURO</name>